<feature type="domain" description="A-factor biosynthesis hotdog" evidence="2">
    <location>
        <begin position="22"/>
        <end position="155"/>
    </location>
</feature>
<dbReference type="InterPro" id="IPR047757">
    <property type="entry name" value="AfsA-like"/>
</dbReference>
<dbReference type="NCBIfam" id="NF041195">
    <property type="entry name" value="ScbA_BarX_GamBu"/>
    <property type="match status" value="1"/>
</dbReference>
<proteinExistence type="predicted"/>
<dbReference type="AlphaFoldDB" id="A0A5J6FKK5"/>
<keyword evidence="4" id="KW-1185">Reference proteome</keyword>
<evidence type="ECO:0000256" key="1">
    <source>
        <dbReference type="SAM" id="MobiDB-lite"/>
    </source>
</evidence>
<evidence type="ECO:0000313" key="3">
    <source>
        <dbReference type="EMBL" id="QEU75904.1"/>
    </source>
</evidence>
<name>A0A5J6FKK5_9ACTN</name>
<dbReference type="KEGG" id="snk:CP967_31560"/>
<protein>
    <submittedName>
        <fullName evidence="3">Transcriptional regulator</fullName>
    </submittedName>
</protein>
<reference evidence="3 4" key="1">
    <citation type="submission" date="2017-09" db="EMBL/GenBank/DDBJ databases">
        <authorList>
            <person name="Lee N."/>
            <person name="Cho B.-K."/>
        </authorList>
    </citation>
    <scope>NUCLEOTIDE SEQUENCE [LARGE SCALE GENOMIC DNA]</scope>
    <source>
        <strain evidence="3 4">ATCC 12769</strain>
    </source>
</reference>
<dbReference type="OrthoDB" id="7838374at2"/>
<dbReference type="Proteomes" id="UP000326178">
    <property type="component" value="Chromosome"/>
</dbReference>
<dbReference type="EMBL" id="CP023702">
    <property type="protein sequence ID" value="QEU75904.1"/>
    <property type="molecule type" value="Genomic_DNA"/>
</dbReference>
<gene>
    <name evidence="3" type="ORF">CP967_31560</name>
</gene>
<accession>A0A5J6FKK5</accession>
<feature type="compositionally biased region" description="Polar residues" evidence="1">
    <location>
        <begin position="1"/>
        <end position="13"/>
    </location>
</feature>
<feature type="domain" description="A-factor biosynthesis hotdog" evidence="2">
    <location>
        <begin position="191"/>
        <end position="274"/>
    </location>
</feature>
<feature type="region of interest" description="Disordered" evidence="1">
    <location>
        <begin position="1"/>
        <end position="21"/>
    </location>
</feature>
<dbReference type="RefSeq" id="WP_150491219.1">
    <property type="nucleotide sequence ID" value="NZ_BMUV01000003.1"/>
</dbReference>
<dbReference type="InterPro" id="IPR005509">
    <property type="entry name" value="AfsA_hotdog_dom"/>
</dbReference>
<dbReference type="Pfam" id="PF03756">
    <property type="entry name" value="AfsA"/>
    <property type="match status" value="2"/>
</dbReference>
<dbReference type="GO" id="GO:0016740">
    <property type="term" value="F:transferase activity"/>
    <property type="evidence" value="ECO:0007669"/>
    <property type="project" value="InterPro"/>
</dbReference>
<evidence type="ECO:0000259" key="2">
    <source>
        <dbReference type="Pfam" id="PF03756"/>
    </source>
</evidence>
<organism evidence="3 4">
    <name type="scientific">Streptomyces nitrosporeus</name>
    <dbReference type="NCBI Taxonomy" id="28894"/>
    <lineage>
        <taxon>Bacteria</taxon>
        <taxon>Bacillati</taxon>
        <taxon>Actinomycetota</taxon>
        <taxon>Actinomycetes</taxon>
        <taxon>Kitasatosporales</taxon>
        <taxon>Streptomycetaceae</taxon>
        <taxon>Streptomyces</taxon>
    </lineage>
</organism>
<evidence type="ECO:0000313" key="4">
    <source>
        <dbReference type="Proteomes" id="UP000326178"/>
    </source>
</evidence>
<sequence>MSNTHGGRQSGSRSVRKVPQHLVHKHDSAEVLLTDWTTHEGDLHTVHARWPRCHTFYQPHCRRFDPLLFVETVRQTFPLLSHAAYGVPFDSHLVWDGFSFEIDPQAMLIPQGRADVVLEAACTDVRTRKGCLASMTMHAEVRLNGRRVGGARTRFTNHSPAVYRRLRGERDLAEARRRALPPLPPLPPATVGRHHHENVVLADSGRADRWQLRADLDHTVLFDHPVDHAPGMLLLEAVRQAAHLNSFTANCMVTGMSVSFEGWVELDVPAWISVAPVGGNVLRAVIEQEHGTCLTAEVVVESVPPRTAGHPAVQNQADLQLSPRLRSAPGPAEAMCSGPGAVVLPVR</sequence>